<accession>A0A7G9YEA8</accession>
<evidence type="ECO:0000313" key="5">
    <source>
        <dbReference type="EMBL" id="QNO46342.1"/>
    </source>
</evidence>
<proteinExistence type="inferred from homology"/>
<reference evidence="5" key="1">
    <citation type="submission" date="2020-06" db="EMBL/GenBank/DDBJ databases">
        <title>Unique genomic features of the anaerobic methanotrophic archaea.</title>
        <authorList>
            <person name="Chadwick G.L."/>
            <person name="Skennerton C.T."/>
            <person name="Laso-Perez R."/>
            <person name="Leu A.O."/>
            <person name="Speth D.R."/>
            <person name="Yu H."/>
            <person name="Morgan-Lang C."/>
            <person name="Hatzenpichler R."/>
            <person name="Goudeau D."/>
            <person name="Malmstrom R."/>
            <person name="Brazelton W.J."/>
            <person name="Woyke T."/>
            <person name="Hallam S.J."/>
            <person name="Tyson G.W."/>
            <person name="Wegener G."/>
            <person name="Boetius A."/>
            <person name="Orphan V."/>
        </authorList>
    </citation>
    <scope>NUCLEOTIDE SEQUENCE</scope>
</reference>
<evidence type="ECO:0000259" key="4">
    <source>
        <dbReference type="Pfam" id="PF23600"/>
    </source>
</evidence>
<dbReference type="InterPro" id="IPR000740">
    <property type="entry name" value="GrpE"/>
</dbReference>
<dbReference type="Pfam" id="PF01025">
    <property type="entry name" value="GrpE"/>
    <property type="match status" value="1"/>
</dbReference>
<dbReference type="PRINTS" id="PR00773">
    <property type="entry name" value="GRPEPROTEIN"/>
</dbReference>
<dbReference type="SUPFAM" id="SSF51064">
    <property type="entry name" value="Head domain of nucleotide exchange factor GrpE"/>
    <property type="match status" value="1"/>
</dbReference>
<feature type="transmembrane region" description="Helical" evidence="3">
    <location>
        <begin position="12"/>
        <end position="32"/>
    </location>
</feature>
<dbReference type="PANTHER" id="PTHR21237:SF23">
    <property type="entry name" value="GRPE PROTEIN HOMOLOG, MITOCHONDRIAL"/>
    <property type="match status" value="1"/>
</dbReference>
<evidence type="ECO:0000256" key="1">
    <source>
        <dbReference type="ARBA" id="ARBA00023186"/>
    </source>
</evidence>
<keyword evidence="3" id="KW-1133">Transmembrane helix</keyword>
<organism evidence="5">
    <name type="scientific">Candidatus Methanogaster sp. ANME-2c ERB4</name>
    <dbReference type="NCBI Taxonomy" id="2759911"/>
    <lineage>
        <taxon>Archaea</taxon>
        <taxon>Methanobacteriati</taxon>
        <taxon>Methanobacteriota</taxon>
        <taxon>Stenosarchaea group</taxon>
        <taxon>Methanomicrobia</taxon>
        <taxon>Methanosarcinales</taxon>
        <taxon>ANME-2 cluster</taxon>
        <taxon>Candidatus Methanogasteraceae</taxon>
        <taxon>Candidatus Methanogaster</taxon>
    </lineage>
</organism>
<dbReference type="EMBL" id="MT631185">
    <property type="protein sequence ID" value="QNO46342.1"/>
    <property type="molecule type" value="Genomic_DNA"/>
</dbReference>
<feature type="transmembrane region" description="Helical" evidence="3">
    <location>
        <begin position="44"/>
        <end position="65"/>
    </location>
</feature>
<dbReference type="Gene3D" id="2.30.22.10">
    <property type="entry name" value="Head domain of nucleotide exchange factor GrpE"/>
    <property type="match status" value="1"/>
</dbReference>
<dbReference type="AlphaFoldDB" id="A0A7G9YEA8"/>
<evidence type="ECO:0000256" key="3">
    <source>
        <dbReference type="SAM" id="Phobius"/>
    </source>
</evidence>
<feature type="transmembrane region" description="Helical" evidence="3">
    <location>
        <begin position="72"/>
        <end position="90"/>
    </location>
</feature>
<gene>
    <name evidence="5" type="primary">grpE</name>
    <name evidence="5" type="ORF">PABHDKJJ_00046</name>
</gene>
<keyword evidence="1" id="KW-0143">Chaperone</keyword>
<dbReference type="GO" id="GO:0051082">
    <property type="term" value="F:unfolded protein binding"/>
    <property type="evidence" value="ECO:0007669"/>
    <property type="project" value="TreeGrafter"/>
</dbReference>
<keyword evidence="3" id="KW-0812">Transmembrane</keyword>
<comment type="similarity">
    <text evidence="2">Belongs to the GrpE family.</text>
</comment>
<dbReference type="GO" id="GO:0042803">
    <property type="term" value="F:protein homodimerization activity"/>
    <property type="evidence" value="ECO:0007669"/>
    <property type="project" value="InterPro"/>
</dbReference>
<protein>
    <submittedName>
        <fullName evidence="5">Protein GrpE</fullName>
    </submittedName>
</protein>
<dbReference type="GO" id="GO:0051087">
    <property type="term" value="F:protein-folding chaperone binding"/>
    <property type="evidence" value="ECO:0007669"/>
    <property type="project" value="InterPro"/>
</dbReference>
<sequence>MSVSESRRGFVLFLSGLALCLIGLALSIIWQLNFSSTLFEIRSAVTLTGIGIFLLFLGINLIFGLKIPYAKFFFFSGVVLSAIAMIAFQAYYPWEWRYPCVTYAVGILSMISSFFANVMQRESGKNSVDAVKTESSLPERTFLPEREFLNLNRELEEKLEIIEMIHYKTRDLLDLPADIKNYHKQIRKMNEDVIDRHDDLINRLYEVIDDCNYILNQSDESVTLPQFAGSASTHLQDILRREGIVPIEVTIGEEKFDPIKHEIKKRVVVDGTEEGTIIRKLREGYTRNSMIVRPAWVEIAVTPHEDNDER</sequence>
<evidence type="ECO:0000256" key="2">
    <source>
        <dbReference type="RuleBase" id="RU004478"/>
    </source>
</evidence>
<keyword evidence="3" id="KW-0472">Membrane</keyword>
<dbReference type="PANTHER" id="PTHR21237">
    <property type="entry name" value="GRPE PROTEIN"/>
    <property type="match status" value="1"/>
</dbReference>
<dbReference type="Pfam" id="PF23600">
    <property type="entry name" value="CdpA_N"/>
    <property type="match status" value="1"/>
</dbReference>
<dbReference type="InterPro" id="IPR009012">
    <property type="entry name" value="GrpE_head"/>
</dbReference>
<name>A0A7G9YEA8_9EURY</name>
<dbReference type="GO" id="GO:0000774">
    <property type="term" value="F:adenyl-nucleotide exchange factor activity"/>
    <property type="evidence" value="ECO:0007669"/>
    <property type="project" value="InterPro"/>
</dbReference>
<feature type="domain" description="Cell division protein A N-terminal" evidence="4">
    <location>
        <begin position="8"/>
        <end position="121"/>
    </location>
</feature>
<dbReference type="GO" id="GO:0006457">
    <property type="term" value="P:protein folding"/>
    <property type="evidence" value="ECO:0007669"/>
    <property type="project" value="InterPro"/>
</dbReference>
<dbReference type="InterPro" id="IPR055563">
    <property type="entry name" value="CdpA_N"/>
</dbReference>
<feature type="transmembrane region" description="Helical" evidence="3">
    <location>
        <begin position="96"/>
        <end position="116"/>
    </location>
</feature>